<dbReference type="PANTHER" id="PTHR33191">
    <property type="entry name" value="RIPENING-RELATED PROTEIN 2-RELATED"/>
    <property type="match status" value="1"/>
</dbReference>
<sequence>MANMGSFKHGFLGFIREDLNDCSGQLICINGKCNDEPDVGTHICRGSSPSPSTRNCQPSGSLQCQGQFYPTYKCSPLVTSCTKAKLTNNDFSQGSSGGGPSECDEQYHSNFERIVALSTGWYNGGSRCEKMIRIKASNGKSVTAKVVDECDSMRGCDEEHAYQPPCKNNIVDASDAVWSALDLNKDVGISLFPISSLKSPLLSNALSGCNGPCQNLNDCSGQLICTNSKCSDDPDVGTHISRKSSLTPLRGNCQPSCPLQCEVKTYTTYKCSPLVISSTEAKLTINDFSQGGDGGDRSKCDEQFHDNSERIVALFTRWYDGGSRCGKIIRIMASNGKSVTAKVVDEYDSMHGCDEAHAYQRPCNNKIIDGSNAVWSTLELNKEKGIEDVTWSMA</sequence>
<evidence type="ECO:0000313" key="6">
    <source>
        <dbReference type="Proteomes" id="UP000701853"/>
    </source>
</evidence>
<evidence type="ECO:0000256" key="1">
    <source>
        <dbReference type="ARBA" id="ARBA00004613"/>
    </source>
</evidence>
<dbReference type="InterPro" id="IPR039271">
    <property type="entry name" value="Kiwellin-like"/>
</dbReference>
<dbReference type="SUPFAM" id="SSF50685">
    <property type="entry name" value="Barwin-like endoglucanases"/>
    <property type="match status" value="2"/>
</dbReference>
<dbReference type="Gene3D" id="2.40.40.10">
    <property type="entry name" value="RlpA-like domain"/>
    <property type="match status" value="2"/>
</dbReference>
<reference evidence="5 6" key="1">
    <citation type="journal article" date="2021" name="bioRxiv">
        <title>The Gossypium anomalum genome as a resource for cotton improvement and evolutionary analysis of hybrid incompatibility.</title>
        <authorList>
            <person name="Grover C.E."/>
            <person name="Yuan D."/>
            <person name="Arick M.A."/>
            <person name="Miller E.R."/>
            <person name="Hu G."/>
            <person name="Peterson D.G."/>
            <person name="Wendel J.F."/>
            <person name="Udall J.A."/>
        </authorList>
    </citation>
    <scope>NUCLEOTIDE SEQUENCE [LARGE SCALE GENOMIC DNA]</scope>
    <source>
        <strain evidence="5">JFW-Udall</strain>
        <tissue evidence="5">Leaf</tissue>
    </source>
</reference>
<comment type="similarity">
    <text evidence="2">Belongs to the kiwellin family.</text>
</comment>
<dbReference type="EMBL" id="JAHUZN010000005">
    <property type="protein sequence ID" value="KAG8494929.1"/>
    <property type="molecule type" value="Genomic_DNA"/>
</dbReference>
<comment type="subcellular location">
    <subcellularLocation>
        <location evidence="1">Secreted</location>
    </subcellularLocation>
</comment>
<evidence type="ECO:0000256" key="2">
    <source>
        <dbReference type="ARBA" id="ARBA00005592"/>
    </source>
</evidence>
<keyword evidence="6" id="KW-1185">Reference proteome</keyword>
<evidence type="ECO:0000256" key="3">
    <source>
        <dbReference type="ARBA" id="ARBA00022525"/>
    </source>
</evidence>
<dbReference type="GO" id="GO:0005576">
    <property type="term" value="C:extracellular region"/>
    <property type="evidence" value="ECO:0007669"/>
    <property type="project" value="UniProtKB-SubCell"/>
</dbReference>
<evidence type="ECO:0000313" key="5">
    <source>
        <dbReference type="EMBL" id="KAG8494929.1"/>
    </source>
</evidence>
<comment type="caution">
    <text evidence="5">The sequence shown here is derived from an EMBL/GenBank/DDBJ whole genome shotgun (WGS) entry which is preliminary data.</text>
</comment>
<gene>
    <name evidence="5" type="ORF">CXB51_012391</name>
</gene>
<dbReference type="InterPro" id="IPR036908">
    <property type="entry name" value="RlpA-like_sf"/>
</dbReference>
<protein>
    <submittedName>
        <fullName evidence="5">Uncharacterized protein</fullName>
    </submittedName>
</protein>
<accession>A0A8J5ZQH9</accession>
<evidence type="ECO:0000256" key="4">
    <source>
        <dbReference type="ARBA" id="ARBA00022729"/>
    </source>
</evidence>
<dbReference type="PANTHER" id="PTHR33191:SF9">
    <property type="entry name" value="RIPENING-RELATED PROTEIN 2-RELATED"/>
    <property type="match status" value="1"/>
</dbReference>
<dbReference type="CDD" id="cd22270">
    <property type="entry name" value="DPBB_kiwellin-like"/>
    <property type="match status" value="2"/>
</dbReference>
<dbReference type="OrthoDB" id="406505at2759"/>
<dbReference type="AlphaFoldDB" id="A0A8J5ZQH9"/>
<organism evidence="5 6">
    <name type="scientific">Gossypium anomalum</name>
    <dbReference type="NCBI Taxonomy" id="47600"/>
    <lineage>
        <taxon>Eukaryota</taxon>
        <taxon>Viridiplantae</taxon>
        <taxon>Streptophyta</taxon>
        <taxon>Embryophyta</taxon>
        <taxon>Tracheophyta</taxon>
        <taxon>Spermatophyta</taxon>
        <taxon>Magnoliopsida</taxon>
        <taxon>eudicotyledons</taxon>
        <taxon>Gunneridae</taxon>
        <taxon>Pentapetalae</taxon>
        <taxon>rosids</taxon>
        <taxon>malvids</taxon>
        <taxon>Malvales</taxon>
        <taxon>Malvaceae</taxon>
        <taxon>Malvoideae</taxon>
        <taxon>Gossypium</taxon>
    </lineage>
</organism>
<proteinExistence type="inferred from homology"/>
<keyword evidence="3" id="KW-0964">Secreted</keyword>
<name>A0A8J5ZQH9_9ROSI</name>
<keyword evidence="4" id="KW-0732">Signal</keyword>
<dbReference type="Pfam" id="PF24300">
    <property type="entry name" value="KWL1"/>
    <property type="match status" value="2"/>
</dbReference>
<dbReference type="Proteomes" id="UP000701853">
    <property type="component" value="Chromosome 5"/>
</dbReference>